<accession>A0ABP1E9Q1</accession>
<evidence type="ECO:0000313" key="2">
    <source>
        <dbReference type="EMBL" id="CAL1716183.1"/>
    </source>
</evidence>
<reference evidence="3" key="1">
    <citation type="submission" date="2024-04" db="EMBL/GenBank/DDBJ databases">
        <authorList>
            <person name="Shaw F."/>
            <person name="Minotto A."/>
        </authorList>
    </citation>
    <scope>NUCLEOTIDE SEQUENCE [LARGE SCALE GENOMIC DNA]</scope>
</reference>
<evidence type="ECO:0000313" key="3">
    <source>
        <dbReference type="Proteomes" id="UP001497453"/>
    </source>
</evidence>
<dbReference type="InterPro" id="IPR008266">
    <property type="entry name" value="Tyr_kinase_AS"/>
</dbReference>
<dbReference type="EMBL" id="OZ037952">
    <property type="protein sequence ID" value="CAL1716183.1"/>
    <property type="molecule type" value="Genomic_DNA"/>
</dbReference>
<dbReference type="SUPFAM" id="SSF56112">
    <property type="entry name" value="Protein kinase-like (PK-like)"/>
    <property type="match status" value="1"/>
</dbReference>
<dbReference type="InterPro" id="IPR011009">
    <property type="entry name" value="Kinase-like_dom_sf"/>
</dbReference>
<feature type="compositionally biased region" description="Acidic residues" evidence="1">
    <location>
        <begin position="170"/>
        <end position="180"/>
    </location>
</feature>
<protein>
    <recommendedName>
        <fullName evidence="4">Non-specific serine/threonine protein kinase</fullName>
    </recommendedName>
</protein>
<proteinExistence type="predicted"/>
<dbReference type="Proteomes" id="UP001497453">
    <property type="component" value="Chromosome 9"/>
</dbReference>
<feature type="region of interest" description="Disordered" evidence="1">
    <location>
        <begin position="134"/>
        <end position="180"/>
    </location>
</feature>
<gene>
    <name evidence="2" type="ORF">GFSPODELE1_LOCUS10631</name>
</gene>
<dbReference type="PROSITE" id="PS00109">
    <property type="entry name" value="PROTEIN_KINASE_TYR"/>
    <property type="match status" value="1"/>
</dbReference>
<keyword evidence="3" id="KW-1185">Reference proteome</keyword>
<evidence type="ECO:0008006" key="4">
    <source>
        <dbReference type="Google" id="ProtNLM"/>
    </source>
</evidence>
<evidence type="ECO:0000256" key="1">
    <source>
        <dbReference type="SAM" id="MobiDB-lite"/>
    </source>
</evidence>
<name>A0ABP1E9Q1_9APHY</name>
<sequence length="353" mass="40318">MALKYDHDRHGSYPEKSLFDFDPPLYNLTPLKTMDKASWSPEFIAMVLKEAIEQGQNPLYTFYMPSPIRVDSDVLQHRAKDVQLQAYVRPPPLPELRLQQPIEFLEDINPDGNHSTFIVKIGSELRLLKTYMNDSGANEDHDECNEDESEGNDFEDHEPDASNVDSSGSQDDDSDSDECIGYDDLSSDLSQFHAEKDAYAHLLHYGACDAGIVPRCYGWLRLSGDDTEFVAETFEAWGDVDPPFGILLEYFPEATPISISNIDRYVADNVMRAMCRIHGSYVLHGDVASNNCLVLPDKRVVWVDFDRSSTPKPTRNTLPARRAYFWEEAQQTWSWLYLCLLPDKRIGLESHRH</sequence>
<organism evidence="2 3">
    <name type="scientific">Somion occarium</name>
    <dbReference type="NCBI Taxonomy" id="3059160"/>
    <lineage>
        <taxon>Eukaryota</taxon>
        <taxon>Fungi</taxon>
        <taxon>Dikarya</taxon>
        <taxon>Basidiomycota</taxon>
        <taxon>Agaricomycotina</taxon>
        <taxon>Agaricomycetes</taxon>
        <taxon>Polyporales</taxon>
        <taxon>Cerrenaceae</taxon>
        <taxon>Somion</taxon>
    </lineage>
</organism>
<feature type="compositionally biased region" description="Acidic residues" evidence="1">
    <location>
        <begin position="140"/>
        <end position="158"/>
    </location>
</feature>